<proteinExistence type="predicted"/>
<gene>
    <name evidence="1" type="ORF">METSCH_B05830</name>
</gene>
<keyword evidence="2" id="KW-1185">Reference proteome</keyword>
<sequence>MPIPRGHTYGFTHYVLCIFSTYLVPCHCPHIPCHAKKSPTAQNPQLIGVVNICFILKCKSGPLLFSFFVLVALSLVSIHISKLWSPPGHSETRGRSRFPLAAHQVLTMAMARDMFLVLTCHQKQTHILFFPFKFLDEYTFSLFCMTLDFSKFP</sequence>
<dbReference type="EMBL" id="CP034457">
    <property type="protein sequence ID" value="QBM87381.1"/>
    <property type="molecule type" value="Genomic_DNA"/>
</dbReference>
<evidence type="ECO:0000313" key="1">
    <source>
        <dbReference type="EMBL" id="QBM87381.1"/>
    </source>
</evidence>
<dbReference type="AlphaFoldDB" id="A0A4P6XNP0"/>
<organism evidence="1 2">
    <name type="scientific">Metschnikowia aff. pulcherrima</name>
    <dbReference type="NCBI Taxonomy" id="2163413"/>
    <lineage>
        <taxon>Eukaryota</taxon>
        <taxon>Fungi</taxon>
        <taxon>Dikarya</taxon>
        <taxon>Ascomycota</taxon>
        <taxon>Saccharomycotina</taxon>
        <taxon>Pichiomycetes</taxon>
        <taxon>Metschnikowiaceae</taxon>
        <taxon>Metschnikowia</taxon>
    </lineage>
</organism>
<name>A0A4P6XNP0_9ASCO</name>
<accession>A0A4P6XNP0</accession>
<protein>
    <submittedName>
        <fullName evidence="1">Uncharacterized protein</fullName>
    </submittedName>
</protein>
<dbReference type="Proteomes" id="UP000292447">
    <property type="component" value="Chromosome II"/>
</dbReference>
<reference evidence="2" key="1">
    <citation type="submission" date="2019-03" db="EMBL/GenBank/DDBJ databases">
        <title>Snf2 controls pulcherriminic acid biosynthesis and connects pigmentation and antifungal activity of the yeast Metschnikowia pulcherrima.</title>
        <authorList>
            <person name="Gore-Lloyd D."/>
            <person name="Sumann I."/>
            <person name="Brachmann A.O."/>
            <person name="Schneeberger K."/>
            <person name="Ortiz-Merino R.A."/>
            <person name="Moreno-Beltran M."/>
            <person name="Schlaefli M."/>
            <person name="Kirner P."/>
            <person name="Santos Kron A."/>
            <person name="Wolfe K.H."/>
            <person name="Piel J."/>
            <person name="Ahrens C.H."/>
            <person name="Henk D."/>
            <person name="Freimoser F.M."/>
        </authorList>
    </citation>
    <scope>NUCLEOTIDE SEQUENCE [LARGE SCALE GENOMIC DNA]</scope>
    <source>
        <strain evidence="2">APC 1.2</strain>
    </source>
</reference>
<evidence type="ECO:0000313" key="2">
    <source>
        <dbReference type="Proteomes" id="UP000292447"/>
    </source>
</evidence>